<organism evidence="11">
    <name type="scientific">Cyberlindnera fabianii</name>
    <name type="common">Yeast</name>
    <name type="synonym">Hansenula fabianii</name>
    <dbReference type="NCBI Taxonomy" id="36022"/>
    <lineage>
        <taxon>Eukaryota</taxon>
        <taxon>Fungi</taxon>
        <taxon>Dikarya</taxon>
        <taxon>Ascomycota</taxon>
        <taxon>Saccharomycotina</taxon>
        <taxon>Saccharomycetes</taxon>
        <taxon>Phaffomycetales</taxon>
        <taxon>Phaffomycetaceae</taxon>
        <taxon>Cyberlindnera</taxon>
    </lineage>
</organism>
<dbReference type="GO" id="GO:0000262">
    <property type="term" value="C:mitochondrial chromosome"/>
    <property type="evidence" value="ECO:0007669"/>
    <property type="project" value="InterPro"/>
</dbReference>
<comment type="subcellular location">
    <subcellularLocation>
        <location evidence="1">Mitochondrion matrix</location>
        <location evidence="1">Mitochondrion nucleoid</location>
    </subcellularLocation>
</comment>
<sequence length="286" mass="32116">MLRPRLSHLVRRQTATYATATKKVLAPKSTTATRAKAASTTTTNAKKSEPAPETIDVTEDMFMDPPEFGLQVGQSQRSTVSPSASSALGTKTLNELFQMTLHDLPPHDPSHAEIHWPTSYFGLGSEPFPEKAQEILSQPINAKDIEIKPDGLIYLPEIKYRRILNKAFGAGGWGLVPRSETIVTDKQLTREYALVCLGRLVSIARGEQDYFSPDGIATATEGCRSNALMRCCKDLGIASELWDPGFIREFKKQHCEEKFVEHATTKRKRKLWKRKDRTFDYPYKVT</sequence>
<evidence type="ECO:0000256" key="3">
    <source>
        <dbReference type="ARBA" id="ARBA00013628"/>
    </source>
</evidence>
<evidence type="ECO:0000256" key="1">
    <source>
        <dbReference type="ARBA" id="ARBA00004436"/>
    </source>
</evidence>
<dbReference type="InterPro" id="IPR009446">
    <property type="entry name" value="Mgm101"/>
</dbReference>
<reference evidence="11" key="1">
    <citation type="journal article" date="2014" name="Genome Announc.">
        <title>Genome sequence of the yeast Cyberlindnera fabianii (Hansenula fabianii).</title>
        <authorList>
            <person name="Freel K.C."/>
            <person name="Sarilar V."/>
            <person name="Neuveglise C."/>
            <person name="Devillers H."/>
            <person name="Friedrich A."/>
            <person name="Schacherer J."/>
        </authorList>
    </citation>
    <scope>NUCLEOTIDE SEQUENCE</scope>
    <source>
        <strain evidence="11">YJS4271</strain>
    </source>
</reference>
<name>A0A061B9H3_CYBFA</name>
<keyword evidence="4" id="KW-0227">DNA damage</keyword>
<feature type="compositionally biased region" description="Low complexity" evidence="10">
    <location>
        <begin position="29"/>
        <end position="45"/>
    </location>
</feature>
<gene>
    <name evidence="11" type="ORF">CYFA0S_24e00386g</name>
</gene>
<accession>A0A061B9H3</accession>
<protein>
    <recommendedName>
        <fullName evidence="3">Mitochondrial genome maintenance protein MGM101</fullName>
    </recommendedName>
</protein>
<keyword evidence="5" id="KW-0809">Transit peptide</keyword>
<dbReference type="GO" id="GO:0003697">
    <property type="term" value="F:single-stranded DNA binding"/>
    <property type="evidence" value="ECO:0007669"/>
    <property type="project" value="InterPro"/>
</dbReference>
<evidence type="ECO:0000256" key="2">
    <source>
        <dbReference type="ARBA" id="ARBA00007053"/>
    </source>
</evidence>
<dbReference type="AlphaFoldDB" id="A0A061B9H3"/>
<dbReference type="PANTHER" id="PTHR31404">
    <property type="entry name" value="MITOCHONDRIAL GENOME MAINTENANCE PROTEIN MGM101"/>
    <property type="match status" value="1"/>
</dbReference>
<feature type="region of interest" description="Disordered" evidence="10">
    <location>
        <begin position="29"/>
        <end position="56"/>
    </location>
</feature>
<keyword evidence="9" id="KW-1135">Mitochondrion nucleoid</keyword>
<evidence type="ECO:0000256" key="8">
    <source>
        <dbReference type="ARBA" id="ARBA00023204"/>
    </source>
</evidence>
<dbReference type="PANTHER" id="PTHR31404:SF0">
    <property type="entry name" value="MITOCHONDRIAL GENOME MAINTENANCE PROTEIN MGM101"/>
    <property type="match status" value="1"/>
</dbReference>
<keyword evidence="7" id="KW-0496">Mitochondrion</keyword>
<dbReference type="PhylomeDB" id="A0A061B9H3"/>
<dbReference type="OrthoDB" id="17164at2759"/>
<comment type="similarity">
    <text evidence="2">Belongs to the MGM101 family.</text>
</comment>
<dbReference type="Pfam" id="PF06420">
    <property type="entry name" value="Mgm101p"/>
    <property type="match status" value="1"/>
</dbReference>
<dbReference type="EMBL" id="LK052909">
    <property type="protein sequence ID" value="CDR46578.1"/>
    <property type="molecule type" value="Genomic_DNA"/>
</dbReference>
<evidence type="ECO:0000313" key="11">
    <source>
        <dbReference type="EMBL" id="CDR46578.1"/>
    </source>
</evidence>
<dbReference type="GO" id="GO:0000725">
    <property type="term" value="P:recombinational repair"/>
    <property type="evidence" value="ECO:0007669"/>
    <property type="project" value="TreeGrafter"/>
</dbReference>
<evidence type="ECO:0000256" key="10">
    <source>
        <dbReference type="SAM" id="MobiDB-lite"/>
    </source>
</evidence>
<keyword evidence="6" id="KW-0238">DNA-binding</keyword>
<evidence type="ECO:0000256" key="4">
    <source>
        <dbReference type="ARBA" id="ARBA00022763"/>
    </source>
</evidence>
<keyword evidence="8" id="KW-0234">DNA repair</keyword>
<evidence type="ECO:0000256" key="7">
    <source>
        <dbReference type="ARBA" id="ARBA00023128"/>
    </source>
</evidence>
<evidence type="ECO:0000256" key="9">
    <source>
        <dbReference type="ARBA" id="ARBA00023271"/>
    </source>
</evidence>
<proteinExistence type="inferred from homology"/>
<evidence type="ECO:0000256" key="5">
    <source>
        <dbReference type="ARBA" id="ARBA00022946"/>
    </source>
</evidence>
<dbReference type="GO" id="GO:0036297">
    <property type="term" value="P:interstrand cross-link repair"/>
    <property type="evidence" value="ECO:0007669"/>
    <property type="project" value="TreeGrafter"/>
</dbReference>
<evidence type="ECO:0000256" key="6">
    <source>
        <dbReference type="ARBA" id="ARBA00023125"/>
    </source>
</evidence>